<keyword evidence="1" id="KW-0732">Signal</keyword>
<reference evidence="2 3" key="1">
    <citation type="submission" date="2013-05" db="EMBL/GenBank/DDBJ databases">
        <title>Genome assembly of Chondromyces apiculatus DSM 436.</title>
        <authorList>
            <person name="Sharma G."/>
            <person name="Khatri I."/>
            <person name="Kaur C."/>
            <person name="Mayilraj S."/>
            <person name="Subramanian S."/>
        </authorList>
    </citation>
    <scope>NUCLEOTIDE SEQUENCE [LARGE SCALE GENOMIC DNA]</scope>
    <source>
        <strain evidence="2 3">DSM 436</strain>
    </source>
</reference>
<gene>
    <name evidence="2" type="ORF">CAP_4085</name>
</gene>
<evidence type="ECO:0008006" key="4">
    <source>
        <dbReference type="Google" id="ProtNLM"/>
    </source>
</evidence>
<protein>
    <recommendedName>
        <fullName evidence="4">PEGA domain-containing protein</fullName>
    </recommendedName>
</protein>
<dbReference type="Proteomes" id="UP000019678">
    <property type="component" value="Unassembled WGS sequence"/>
</dbReference>
<organism evidence="2 3">
    <name type="scientific">Chondromyces apiculatus DSM 436</name>
    <dbReference type="NCBI Taxonomy" id="1192034"/>
    <lineage>
        <taxon>Bacteria</taxon>
        <taxon>Pseudomonadati</taxon>
        <taxon>Myxococcota</taxon>
        <taxon>Polyangia</taxon>
        <taxon>Polyangiales</taxon>
        <taxon>Polyangiaceae</taxon>
        <taxon>Chondromyces</taxon>
    </lineage>
</organism>
<evidence type="ECO:0000256" key="1">
    <source>
        <dbReference type="SAM" id="SignalP"/>
    </source>
</evidence>
<evidence type="ECO:0000313" key="3">
    <source>
        <dbReference type="Proteomes" id="UP000019678"/>
    </source>
</evidence>
<dbReference type="OrthoDB" id="5503641at2"/>
<dbReference type="STRING" id="1192034.CAP_4085"/>
<dbReference type="EMBL" id="ASRX01000003">
    <property type="protein sequence ID" value="EYF08555.1"/>
    <property type="molecule type" value="Genomic_DNA"/>
</dbReference>
<dbReference type="RefSeq" id="WP_156040430.1">
    <property type="nucleotide sequence ID" value="NZ_ASRX01000003.1"/>
</dbReference>
<keyword evidence="3" id="KW-1185">Reference proteome</keyword>
<evidence type="ECO:0000313" key="2">
    <source>
        <dbReference type="EMBL" id="EYF08555.1"/>
    </source>
</evidence>
<name>A0A017TIB2_9BACT</name>
<proteinExistence type="predicted"/>
<dbReference type="eggNOG" id="COG4105">
    <property type="taxonomic scope" value="Bacteria"/>
</dbReference>
<feature type="chain" id="PRO_5001497304" description="PEGA domain-containing protein" evidence="1">
    <location>
        <begin position="30"/>
        <end position="330"/>
    </location>
</feature>
<comment type="caution">
    <text evidence="2">The sequence shown here is derived from an EMBL/GenBank/DDBJ whole genome shotgun (WGS) entry which is preliminary data.</text>
</comment>
<dbReference type="AlphaFoldDB" id="A0A017TIB2"/>
<sequence>MRGWRLGWRRGCALTAVGLALLTAGDAQAAEPTASDRERARSLLLEGREKLDAGDAAAAVKAFEAAHAIMGVPTTGLDLARGLAAMGRLIEARTTALDVVRTAPVPREPRAFTNARKEAETLAEALARRIPSLVIEVSGPPEGKASVTVDGAAVPAQALGLSWKVDPGEHVVVAKAPGFGEASQSVAVDEGSSSPVKLVLQAGEGDEGGAGEGGGIPAWAWVSGGVGLAALGVSIGFAVDYAAVRSQVEEDCPDQVCDLRRYDDAAAAGLGSRWNRDLGLTVGFGVAAAAGLGLAVYGIASASGAPSEPEVAVSPWFGRGAGGLTVGGTF</sequence>
<feature type="signal peptide" evidence="1">
    <location>
        <begin position="1"/>
        <end position="29"/>
    </location>
</feature>
<accession>A0A017TIB2</accession>